<proteinExistence type="predicted"/>
<feature type="transmembrane region" description="Helical" evidence="1">
    <location>
        <begin position="65"/>
        <end position="83"/>
    </location>
</feature>
<dbReference type="RefSeq" id="WP_344279423.1">
    <property type="nucleotide sequence ID" value="NZ_BAAAMR010000102.1"/>
</dbReference>
<dbReference type="NCBIfam" id="NF033611">
    <property type="entry name" value="SAVED"/>
    <property type="match status" value="1"/>
</dbReference>
<evidence type="ECO:0008006" key="4">
    <source>
        <dbReference type="Google" id="ProtNLM"/>
    </source>
</evidence>
<organism evidence="2 3">
    <name type="scientific">Actinomadura napierensis</name>
    <dbReference type="NCBI Taxonomy" id="267854"/>
    <lineage>
        <taxon>Bacteria</taxon>
        <taxon>Bacillati</taxon>
        <taxon>Actinomycetota</taxon>
        <taxon>Actinomycetes</taxon>
        <taxon>Streptosporangiales</taxon>
        <taxon>Thermomonosporaceae</taxon>
        <taxon>Actinomadura</taxon>
    </lineage>
</organism>
<name>A0ABN3AES0_9ACTN</name>
<sequence>MTEQYRPDGPRLTVIGSLNNALGSGSLKQLFADGSAEIAIGSAVASGFGVEAVKSLMTGEANGRWWFVLACVVGVGSIAYGFVRREHLRRRLQRQVRVGIVVTAADSARSLVYARQLDGQAEAYSRSTCAITIKSDVQLPTGGTAPGHLIEALADRTIEAMAMAEQLSPNAIQIDLIPTMRLHAAFWYGARLGHTHSRSVMVHEPSHTGDTPSHFPAVRLIAGEPEAQPLTVHGVEPLSGGDPTLTALALDLQARGEAFYAPVRKTCQEEGIGNLLRLSSPVERLAENTETFTAAVAQVCRAWIEAQLPDGARTGRHAIFLSGPVAVSVALGARLASADHGRWTAYTYDPANNTYEPFLSAPTT</sequence>
<dbReference type="Proteomes" id="UP001501020">
    <property type="component" value="Unassembled WGS sequence"/>
</dbReference>
<evidence type="ECO:0000313" key="2">
    <source>
        <dbReference type="EMBL" id="GAA2162049.1"/>
    </source>
</evidence>
<accession>A0ABN3AES0</accession>
<keyword evidence="1" id="KW-1133">Transmembrane helix</keyword>
<dbReference type="InterPro" id="IPR040836">
    <property type="entry name" value="SAVED"/>
</dbReference>
<reference evidence="2 3" key="1">
    <citation type="journal article" date="2019" name="Int. J. Syst. Evol. Microbiol.">
        <title>The Global Catalogue of Microorganisms (GCM) 10K type strain sequencing project: providing services to taxonomists for standard genome sequencing and annotation.</title>
        <authorList>
            <consortium name="The Broad Institute Genomics Platform"/>
            <consortium name="The Broad Institute Genome Sequencing Center for Infectious Disease"/>
            <person name="Wu L."/>
            <person name="Ma J."/>
        </authorList>
    </citation>
    <scope>NUCLEOTIDE SEQUENCE [LARGE SCALE GENOMIC DNA]</scope>
    <source>
        <strain evidence="2 3">JCM 13850</strain>
    </source>
</reference>
<dbReference type="EMBL" id="BAAAMR010000102">
    <property type="protein sequence ID" value="GAA2162049.1"/>
    <property type="molecule type" value="Genomic_DNA"/>
</dbReference>
<evidence type="ECO:0000313" key="3">
    <source>
        <dbReference type="Proteomes" id="UP001501020"/>
    </source>
</evidence>
<keyword evidence="3" id="KW-1185">Reference proteome</keyword>
<keyword evidence="1" id="KW-0472">Membrane</keyword>
<gene>
    <name evidence="2" type="ORF">GCM10009727_77000</name>
</gene>
<protein>
    <recommendedName>
        <fullName evidence="4">SAVED domain-containing protein</fullName>
    </recommendedName>
</protein>
<comment type="caution">
    <text evidence="2">The sequence shown here is derived from an EMBL/GenBank/DDBJ whole genome shotgun (WGS) entry which is preliminary data.</text>
</comment>
<evidence type="ECO:0000256" key="1">
    <source>
        <dbReference type="SAM" id="Phobius"/>
    </source>
</evidence>
<keyword evidence="1" id="KW-0812">Transmembrane</keyword>